<reference evidence="1 2" key="1">
    <citation type="submission" date="2016-11" db="EMBL/GenBank/DDBJ databases">
        <authorList>
            <person name="Jaros S."/>
            <person name="Januszkiewicz K."/>
            <person name="Wedrychowicz H."/>
        </authorList>
    </citation>
    <scope>NUCLEOTIDE SEQUENCE [LARGE SCALE GENOMIC DNA]</scope>
    <source>
        <strain evidence="1 2">DSM 2631</strain>
    </source>
</reference>
<dbReference type="STRING" id="1533.SAMN05443638_102114"/>
<evidence type="ECO:0000313" key="1">
    <source>
        <dbReference type="EMBL" id="SHE41874.1"/>
    </source>
</evidence>
<dbReference type="Proteomes" id="UP000184035">
    <property type="component" value="Unassembled WGS sequence"/>
</dbReference>
<dbReference type="EMBL" id="FQVM01000002">
    <property type="protein sequence ID" value="SHE41874.1"/>
    <property type="molecule type" value="Genomic_DNA"/>
</dbReference>
<accession>A0A1M4TBX0</accession>
<organism evidence="1 2">
    <name type="scientific">Clostridium fallax</name>
    <dbReference type="NCBI Taxonomy" id="1533"/>
    <lineage>
        <taxon>Bacteria</taxon>
        <taxon>Bacillati</taxon>
        <taxon>Bacillota</taxon>
        <taxon>Clostridia</taxon>
        <taxon>Eubacteriales</taxon>
        <taxon>Clostridiaceae</taxon>
        <taxon>Clostridium</taxon>
    </lineage>
</organism>
<protein>
    <recommendedName>
        <fullName evidence="3">DUF3006 domain-containing protein</fullName>
    </recommendedName>
</protein>
<keyword evidence="2" id="KW-1185">Reference proteome</keyword>
<evidence type="ECO:0000313" key="2">
    <source>
        <dbReference type="Proteomes" id="UP000184035"/>
    </source>
</evidence>
<dbReference type="AlphaFoldDB" id="A0A1M4TBX0"/>
<evidence type="ECO:0008006" key="3">
    <source>
        <dbReference type="Google" id="ProtNLM"/>
    </source>
</evidence>
<gene>
    <name evidence="1" type="ORF">SAMN05443638_102114</name>
</gene>
<dbReference type="RefSeq" id="WP_072892527.1">
    <property type="nucleotide sequence ID" value="NZ_FQVM01000002.1"/>
</dbReference>
<name>A0A1M4TBX0_9CLOT</name>
<dbReference type="OrthoDB" id="1913811at2"/>
<proteinExistence type="predicted"/>
<sequence length="69" mass="7695">MKCKILELNSLDALVSLEDGTAFDISVTKLPENIRSGDIIDIPFSPYSDFESHNLKKNSILNNNTLDLL</sequence>